<protein>
    <submittedName>
        <fullName evidence="2">Uncharacterized protein</fullName>
    </submittedName>
</protein>
<reference evidence="2" key="1">
    <citation type="submission" date="2022-06" db="EMBL/GenBank/DDBJ databases">
        <title>Novel species in genus nocardia.</title>
        <authorList>
            <person name="Li F."/>
        </authorList>
    </citation>
    <scope>NUCLEOTIDE SEQUENCE</scope>
    <source>
        <strain evidence="2">CDC141</strain>
    </source>
</reference>
<organism evidence="2 3">
    <name type="scientific">Nocardia pulmonis</name>
    <dbReference type="NCBI Taxonomy" id="2951408"/>
    <lineage>
        <taxon>Bacteria</taxon>
        <taxon>Bacillati</taxon>
        <taxon>Actinomycetota</taxon>
        <taxon>Actinomycetes</taxon>
        <taxon>Mycobacteriales</taxon>
        <taxon>Nocardiaceae</taxon>
        <taxon>Nocardia</taxon>
    </lineage>
</organism>
<gene>
    <name evidence="2" type="ORF">NDR86_31510</name>
</gene>
<keyword evidence="3" id="KW-1185">Reference proteome</keyword>
<evidence type="ECO:0000256" key="1">
    <source>
        <dbReference type="SAM" id="Phobius"/>
    </source>
</evidence>
<keyword evidence="1" id="KW-1133">Transmembrane helix</keyword>
<evidence type="ECO:0000313" key="3">
    <source>
        <dbReference type="Proteomes" id="UP001139157"/>
    </source>
</evidence>
<evidence type="ECO:0000313" key="2">
    <source>
        <dbReference type="EMBL" id="MCM6778021.1"/>
    </source>
</evidence>
<dbReference type="Proteomes" id="UP001139157">
    <property type="component" value="Unassembled WGS sequence"/>
</dbReference>
<dbReference type="AlphaFoldDB" id="A0A9X2EGP6"/>
<dbReference type="RefSeq" id="WP_251917477.1">
    <property type="nucleotide sequence ID" value="NZ_JAMRXG010000018.1"/>
</dbReference>
<proteinExistence type="predicted"/>
<sequence length="112" mass="12147">MVGDLGNLPWDTIAPWGIAVSLAWALVRMVLSGRFIPRDQVEMLMADLRKSNEFLQSARTADAATMAGLVKQNEKLSMQGELSLALLRALQKPGMAGITHPESPDNVASTQE</sequence>
<keyword evidence="1" id="KW-0812">Transmembrane</keyword>
<name>A0A9X2EGP6_9NOCA</name>
<dbReference type="EMBL" id="JAMRXG010000018">
    <property type="protein sequence ID" value="MCM6778021.1"/>
    <property type="molecule type" value="Genomic_DNA"/>
</dbReference>
<comment type="caution">
    <text evidence="2">The sequence shown here is derived from an EMBL/GenBank/DDBJ whole genome shotgun (WGS) entry which is preliminary data.</text>
</comment>
<accession>A0A9X2EGP6</accession>
<keyword evidence="1" id="KW-0472">Membrane</keyword>
<feature type="transmembrane region" description="Helical" evidence="1">
    <location>
        <begin position="13"/>
        <end position="31"/>
    </location>
</feature>